<dbReference type="EMBL" id="VNHM01000006">
    <property type="protein sequence ID" value="TYO96025.1"/>
    <property type="molecule type" value="Genomic_DNA"/>
</dbReference>
<evidence type="ECO:0000256" key="8">
    <source>
        <dbReference type="ARBA" id="ARBA00023239"/>
    </source>
</evidence>
<keyword evidence="6 9" id="KW-0822">Tryptophan biosynthesis</keyword>
<dbReference type="PANTHER" id="PTHR22854:SF2">
    <property type="entry name" value="INDOLE-3-GLYCEROL-PHOSPHATE SYNTHASE"/>
    <property type="match status" value="1"/>
</dbReference>
<proteinExistence type="inferred from homology"/>
<keyword evidence="7 9" id="KW-0057">Aromatic amino acid biosynthesis</keyword>
<keyword evidence="5 9" id="KW-0210">Decarboxylase</keyword>
<dbReference type="Proteomes" id="UP000323166">
    <property type="component" value="Unassembled WGS sequence"/>
</dbReference>
<gene>
    <name evidence="9" type="primary">trpC</name>
    <name evidence="11" type="ORF">LX24_01416</name>
</gene>
<dbReference type="InterPro" id="IPR045186">
    <property type="entry name" value="Indole-3-glycerol_P_synth"/>
</dbReference>
<dbReference type="GO" id="GO:0004640">
    <property type="term" value="F:phosphoribosylanthranilate isomerase activity"/>
    <property type="evidence" value="ECO:0007669"/>
    <property type="project" value="TreeGrafter"/>
</dbReference>
<protein>
    <recommendedName>
        <fullName evidence="9">Indole-3-glycerol phosphate synthase</fullName>
        <shortName evidence="9">IGPS</shortName>
        <ecNumber evidence="9">4.1.1.48</ecNumber>
    </recommendedName>
</protein>
<dbReference type="InterPro" id="IPR013785">
    <property type="entry name" value="Aldolase_TIM"/>
</dbReference>
<organism evidence="11 12">
    <name type="scientific">Desulfallas thermosapovorans DSM 6562</name>
    <dbReference type="NCBI Taxonomy" id="1121431"/>
    <lineage>
        <taxon>Bacteria</taxon>
        <taxon>Bacillati</taxon>
        <taxon>Bacillota</taxon>
        <taxon>Clostridia</taxon>
        <taxon>Eubacteriales</taxon>
        <taxon>Desulfallaceae</taxon>
        <taxon>Desulfallas</taxon>
    </lineage>
</organism>
<keyword evidence="8 9" id="KW-0456">Lyase</keyword>
<comment type="catalytic activity">
    <reaction evidence="1 9">
        <text>1-(2-carboxyphenylamino)-1-deoxy-D-ribulose 5-phosphate + H(+) = (1S,2R)-1-C-(indol-3-yl)glycerol 3-phosphate + CO2 + H2O</text>
        <dbReference type="Rhea" id="RHEA:23476"/>
        <dbReference type="ChEBI" id="CHEBI:15377"/>
        <dbReference type="ChEBI" id="CHEBI:15378"/>
        <dbReference type="ChEBI" id="CHEBI:16526"/>
        <dbReference type="ChEBI" id="CHEBI:58613"/>
        <dbReference type="ChEBI" id="CHEBI:58866"/>
        <dbReference type="EC" id="4.1.1.48"/>
    </reaction>
</comment>
<dbReference type="InterPro" id="IPR011060">
    <property type="entry name" value="RibuloseP-bd_barrel"/>
</dbReference>
<dbReference type="GO" id="GO:0000162">
    <property type="term" value="P:L-tryptophan biosynthetic process"/>
    <property type="evidence" value="ECO:0007669"/>
    <property type="project" value="UniProtKB-UniRule"/>
</dbReference>
<dbReference type="Pfam" id="PF00218">
    <property type="entry name" value="IGPS"/>
    <property type="match status" value="1"/>
</dbReference>
<dbReference type="EC" id="4.1.1.48" evidence="9"/>
<dbReference type="AlphaFoldDB" id="A0A5S4ZUY2"/>
<dbReference type="CDD" id="cd00331">
    <property type="entry name" value="IGPS"/>
    <property type="match status" value="1"/>
</dbReference>
<evidence type="ECO:0000256" key="4">
    <source>
        <dbReference type="ARBA" id="ARBA00022605"/>
    </source>
</evidence>
<dbReference type="NCBIfam" id="NF001377">
    <property type="entry name" value="PRK00278.2-4"/>
    <property type="match status" value="1"/>
</dbReference>
<dbReference type="HAMAP" id="MF_00134_B">
    <property type="entry name" value="IGPS_B"/>
    <property type="match status" value="1"/>
</dbReference>
<dbReference type="PANTHER" id="PTHR22854">
    <property type="entry name" value="TRYPTOPHAN BIOSYNTHESIS PROTEIN"/>
    <property type="match status" value="1"/>
</dbReference>
<evidence type="ECO:0000256" key="3">
    <source>
        <dbReference type="ARBA" id="ARBA00008737"/>
    </source>
</evidence>
<evidence type="ECO:0000256" key="6">
    <source>
        <dbReference type="ARBA" id="ARBA00022822"/>
    </source>
</evidence>
<evidence type="ECO:0000256" key="2">
    <source>
        <dbReference type="ARBA" id="ARBA00004696"/>
    </source>
</evidence>
<feature type="domain" description="Indole-3-glycerol phosphate synthase" evidence="10">
    <location>
        <begin position="13"/>
        <end position="267"/>
    </location>
</feature>
<dbReference type="SUPFAM" id="SSF51366">
    <property type="entry name" value="Ribulose-phoshate binding barrel"/>
    <property type="match status" value="1"/>
</dbReference>
<evidence type="ECO:0000256" key="9">
    <source>
        <dbReference type="HAMAP-Rule" id="MF_00134"/>
    </source>
</evidence>
<dbReference type="RefSeq" id="WP_207706549.1">
    <property type="nucleotide sequence ID" value="NZ_VNHM01000006.1"/>
</dbReference>
<evidence type="ECO:0000313" key="12">
    <source>
        <dbReference type="Proteomes" id="UP000323166"/>
    </source>
</evidence>
<accession>A0A5S4ZUY2</accession>
<evidence type="ECO:0000256" key="7">
    <source>
        <dbReference type="ARBA" id="ARBA00023141"/>
    </source>
</evidence>
<comment type="similarity">
    <text evidence="3 9">Belongs to the TrpC family.</text>
</comment>
<dbReference type="FunFam" id="3.20.20.70:FF:000024">
    <property type="entry name" value="Indole-3-glycerol phosphate synthase"/>
    <property type="match status" value="1"/>
</dbReference>
<keyword evidence="4 9" id="KW-0028">Amino-acid biosynthesis</keyword>
<dbReference type="InterPro" id="IPR013798">
    <property type="entry name" value="Indole-3-glycerol_P_synth_dom"/>
</dbReference>
<evidence type="ECO:0000256" key="5">
    <source>
        <dbReference type="ARBA" id="ARBA00022793"/>
    </source>
</evidence>
<comment type="pathway">
    <text evidence="2 9">Amino-acid biosynthesis; L-tryptophan biosynthesis; L-tryptophan from chorismate: step 4/5.</text>
</comment>
<comment type="caution">
    <text evidence="11">The sequence shown here is derived from an EMBL/GenBank/DDBJ whole genome shotgun (WGS) entry which is preliminary data.</text>
</comment>
<evidence type="ECO:0000259" key="10">
    <source>
        <dbReference type="Pfam" id="PF00218"/>
    </source>
</evidence>
<dbReference type="Gene3D" id="3.20.20.70">
    <property type="entry name" value="Aldolase class I"/>
    <property type="match status" value="1"/>
</dbReference>
<reference evidence="11 12" key="1">
    <citation type="submission" date="2019-07" db="EMBL/GenBank/DDBJ databases">
        <title>Genomic Encyclopedia of Type Strains, Phase I: the one thousand microbial genomes (KMG-I) project.</title>
        <authorList>
            <person name="Kyrpides N."/>
        </authorList>
    </citation>
    <scope>NUCLEOTIDE SEQUENCE [LARGE SCALE GENOMIC DNA]</scope>
    <source>
        <strain evidence="11 12">DSM 6562</strain>
    </source>
</reference>
<name>A0A5S4ZUY2_9FIRM</name>
<dbReference type="UniPathway" id="UPA00035">
    <property type="reaction ID" value="UER00043"/>
</dbReference>
<keyword evidence="12" id="KW-1185">Reference proteome</keyword>
<sequence length="293" mass="31378">MNTTTLPAGGDMLTRILQHKREEVAESRRRLPLREIQERIADTPPAPRAAGRDFAAALKTGRVALIAEVKRQSPSRGVIKADFDPAAAVRAYRDAGVAAISILTDRQFFGGAPEYLATARRITKLPLLRKDFIISEYQIYEARLLGADAVLLLAGVLTGAMLGEYIDLVHRLGMEALVETRTPGEIRRAMKSGAVVVGINNRDLRTFQVDLEVTAELIKYIDKPGVVVVSESGIKTRADVLRLAACGVDAVLVGEALMASGDLRAGAAALQGVAAFPRGEMGALRDGRGVTGP</sequence>
<evidence type="ECO:0000313" key="11">
    <source>
        <dbReference type="EMBL" id="TYO96025.1"/>
    </source>
</evidence>
<dbReference type="GO" id="GO:0004425">
    <property type="term" value="F:indole-3-glycerol-phosphate synthase activity"/>
    <property type="evidence" value="ECO:0007669"/>
    <property type="project" value="UniProtKB-UniRule"/>
</dbReference>
<evidence type="ECO:0000256" key="1">
    <source>
        <dbReference type="ARBA" id="ARBA00001633"/>
    </source>
</evidence>